<keyword evidence="3" id="KW-1185">Reference proteome</keyword>
<protein>
    <submittedName>
        <fullName evidence="2">Uncharacterized protein</fullName>
    </submittedName>
</protein>
<feature type="signal peptide" evidence="1">
    <location>
        <begin position="1"/>
        <end position="22"/>
    </location>
</feature>
<evidence type="ECO:0000313" key="2">
    <source>
        <dbReference type="EMBL" id="RZT92286.1"/>
    </source>
</evidence>
<dbReference type="EMBL" id="SHKO01000004">
    <property type="protein sequence ID" value="RZT92286.1"/>
    <property type="molecule type" value="Genomic_DNA"/>
</dbReference>
<dbReference type="Proteomes" id="UP000293398">
    <property type="component" value="Unassembled WGS sequence"/>
</dbReference>
<feature type="chain" id="PRO_5020490953" evidence="1">
    <location>
        <begin position="23"/>
        <end position="271"/>
    </location>
</feature>
<dbReference type="OrthoDB" id="8682647at2"/>
<evidence type="ECO:0000313" key="3">
    <source>
        <dbReference type="Proteomes" id="UP000293398"/>
    </source>
</evidence>
<name>A0A4Q7V6Q0_9BURK</name>
<proteinExistence type="predicted"/>
<accession>A0A4Q7V6Q0</accession>
<sequence>MNRSVLGCLVALASLFSYEASAQNITLDSREYKVGLAVDGLPREAAAVDEAIRSRLGPIKKIVPLRKKQAQVQFLDTDSCVLTKNAMLLRARTKSNKEPRLTLKIRNPDILAVDTMPIALVSGKTVGIEDDYSIGQDGKPASNFSKSLSFDGALPLRLADIGSHIVNLEYLGQGASQLALRGGPRVAETVFVSKPVPITDQLAAEVEISLWYEQAGGALLAADVSFTVQAPFDHPQLQAADQLLLDFAQALGDFRGATAEKALAIIPKMCR</sequence>
<dbReference type="AlphaFoldDB" id="A0A4Q7V6Q0"/>
<organism evidence="2 3">
    <name type="scientific">Advenella incenata</name>
    <dbReference type="NCBI Taxonomy" id="267800"/>
    <lineage>
        <taxon>Bacteria</taxon>
        <taxon>Pseudomonadati</taxon>
        <taxon>Pseudomonadota</taxon>
        <taxon>Betaproteobacteria</taxon>
        <taxon>Burkholderiales</taxon>
        <taxon>Alcaligenaceae</taxon>
    </lineage>
</organism>
<dbReference type="RefSeq" id="WP_130305061.1">
    <property type="nucleotide sequence ID" value="NZ_SHKO01000004.1"/>
</dbReference>
<reference evidence="2 3" key="1">
    <citation type="submission" date="2019-02" db="EMBL/GenBank/DDBJ databases">
        <title>Genomic Encyclopedia of Type Strains, Phase IV (KMG-IV): sequencing the most valuable type-strain genomes for metagenomic binning, comparative biology and taxonomic classification.</title>
        <authorList>
            <person name="Goeker M."/>
        </authorList>
    </citation>
    <scope>NUCLEOTIDE SEQUENCE [LARGE SCALE GENOMIC DNA]</scope>
    <source>
        <strain evidence="2 3">DSM 23814</strain>
    </source>
</reference>
<evidence type="ECO:0000256" key="1">
    <source>
        <dbReference type="SAM" id="SignalP"/>
    </source>
</evidence>
<keyword evidence="1" id="KW-0732">Signal</keyword>
<gene>
    <name evidence="2" type="ORF">EV681_4198</name>
</gene>
<comment type="caution">
    <text evidence="2">The sequence shown here is derived from an EMBL/GenBank/DDBJ whole genome shotgun (WGS) entry which is preliminary data.</text>
</comment>